<gene>
    <name evidence="1" type="ORF">L2X98_21080</name>
</gene>
<dbReference type="EMBL" id="CP091139">
    <property type="protein sequence ID" value="UUT35720.1"/>
    <property type="molecule type" value="Genomic_DNA"/>
</dbReference>
<evidence type="ECO:0000313" key="2">
    <source>
        <dbReference type="Proteomes" id="UP001054811"/>
    </source>
</evidence>
<accession>A0ABY5NKM1</accession>
<protein>
    <submittedName>
        <fullName evidence="1">Uncharacterized protein</fullName>
    </submittedName>
</protein>
<reference evidence="1" key="1">
    <citation type="submission" date="2022-01" db="EMBL/GenBank/DDBJ databases">
        <title>Microbacterium eymi and Microbacterium rhizovicinus sp. nov., isolated from the rhizospheric soil of Elymus tsukushiensis, a plant native to the Dokdo Islands, Republic of Korea.</title>
        <authorList>
            <person name="Hwang Y.J."/>
        </authorList>
    </citation>
    <scope>NUCLEOTIDE SEQUENCE</scope>
    <source>
        <strain evidence="1">KUDC0405</strain>
    </source>
</reference>
<keyword evidence="2" id="KW-1185">Reference proteome</keyword>
<organism evidence="1 2">
    <name type="scientific">Microbacterium elymi</name>
    <dbReference type="NCBI Taxonomy" id="2909587"/>
    <lineage>
        <taxon>Bacteria</taxon>
        <taxon>Bacillati</taxon>
        <taxon>Actinomycetota</taxon>
        <taxon>Actinomycetes</taxon>
        <taxon>Micrococcales</taxon>
        <taxon>Microbacteriaceae</taxon>
        <taxon>Microbacterium</taxon>
    </lineage>
</organism>
<dbReference type="RefSeq" id="WP_259612339.1">
    <property type="nucleotide sequence ID" value="NZ_CP091139.2"/>
</dbReference>
<name>A0ABY5NKM1_9MICO</name>
<sequence>MQFDEGAIYGVDHTLFPGYFDFGRDGFGPVCRSLDEALHAVKAAADDGAPAVYQQRAKDTFAHWDSSACARVYSAVLGLVEAQGPEDPVLLRTRL</sequence>
<dbReference type="Proteomes" id="UP001054811">
    <property type="component" value="Chromosome"/>
</dbReference>
<evidence type="ECO:0000313" key="1">
    <source>
        <dbReference type="EMBL" id="UUT35720.1"/>
    </source>
</evidence>
<proteinExistence type="predicted"/>